<protein>
    <submittedName>
        <fullName evidence="2">Uncharacterized protein</fullName>
    </submittedName>
</protein>
<dbReference type="Proteomes" id="UP000019132">
    <property type="component" value="Unassembled WGS sequence"/>
</dbReference>
<feature type="transmembrane region" description="Helical" evidence="1">
    <location>
        <begin position="62"/>
        <end position="81"/>
    </location>
</feature>
<accession>K3X181</accession>
<dbReference type="OMA" id="TMMYQAH"/>
<dbReference type="EMBL" id="GL376590">
    <property type="status" value="NOT_ANNOTATED_CDS"/>
    <property type="molecule type" value="Genomic_DNA"/>
</dbReference>
<keyword evidence="1" id="KW-1133">Transmembrane helix</keyword>
<dbReference type="InParanoid" id="K3X181"/>
<dbReference type="eggNOG" id="ENOG502SD91">
    <property type="taxonomic scope" value="Eukaryota"/>
</dbReference>
<dbReference type="AlphaFoldDB" id="K3X181"/>
<organism evidence="2 3">
    <name type="scientific">Globisporangium ultimum (strain ATCC 200006 / CBS 805.95 / DAOM BR144)</name>
    <name type="common">Pythium ultimum</name>
    <dbReference type="NCBI Taxonomy" id="431595"/>
    <lineage>
        <taxon>Eukaryota</taxon>
        <taxon>Sar</taxon>
        <taxon>Stramenopiles</taxon>
        <taxon>Oomycota</taxon>
        <taxon>Peronosporomycetes</taxon>
        <taxon>Pythiales</taxon>
        <taxon>Pythiaceae</taxon>
        <taxon>Globisporangium</taxon>
    </lineage>
</organism>
<keyword evidence="1" id="KW-0812">Transmembrane</keyword>
<dbReference type="VEuPathDB" id="FungiDB:PYU1_G010957"/>
<keyword evidence="1" id="KW-0472">Membrane</keyword>
<reference evidence="3" key="2">
    <citation type="submission" date="2010-04" db="EMBL/GenBank/DDBJ databases">
        <authorList>
            <person name="Buell R."/>
            <person name="Hamilton J."/>
            <person name="Hostetler J."/>
        </authorList>
    </citation>
    <scope>NUCLEOTIDE SEQUENCE [LARGE SCALE GENOMIC DNA]</scope>
    <source>
        <strain evidence="3">DAOM:BR144</strain>
    </source>
</reference>
<evidence type="ECO:0000313" key="3">
    <source>
        <dbReference type="Proteomes" id="UP000019132"/>
    </source>
</evidence>
<reference evidence="3" key="1">
    <citation type="journal article" date="2010" name="Genome Biol.">
        <title>Genome sequence of the necrotrophic plant pathogen Pythium ultimum reveals original pathogenicity mechanisms and effector repertoire.</title>
        <authorList>
            <person name="Levesque C.A."/>
            <person name="Brouwer H."/>
            <person name="Cano L."/>
            <person name="Hamilton J.P."/>
            <person name="Holt C."/>
            <person name="Huitema E."/>
            <person name="Raffaele S."/>
            <person name="Robideau G.P."/>
            <person name="Thines M."/>
            <person name="Win J."/>
            <person name="Zerillo M.M."/>
            <person name="Beakes G.W."/>
            <person name="Boore J.L."/>
            <person name="Busam D."/>
            <person name="Dumas B."/>
            <person name="Ferriera S."/>
            <person name="Fuerstenberg S.I."/>
            <person name="Gachon C.M."/>
            <person name="Gaulin E."/>
            <person name="Govers F."/>
            <person name="Grenville-Briggs L."/>
            <person name="Horner N."/>
            <person name="Hostetler J."/>
            <person name="Jiang R.H."/>
            <person name="Johnson J."/>
            <person name="Krajaejun T."/>
            <person name="Lin H."/>
            <person name="Meijer H.J."/>
            <person name="Moore B."/>
            <person name="Morris P."/>
            <person name="Phuntmart V."/>
            <person name="Puiu D."/>
            <person name="Shetty J."/>
            <person name="Stajich J.E."/>
            <person name="Tripathy S."/>
            <person name="Wawra S."/>
            <person name="van West P."/>
            <person name="Whitty B.R."/>
            <person name="Coutinho P.M."/>
            <person name="Henrissat B."/>
            <person name="Martin F."/>
            <person name="Thomas P.D."/>
            <person name="Tyler B.M."/>
            <person name="De Vries R.P."/>
            <person name="Kamoun S."/>
            <person name="Yandell M."/>
            <person name="Tisserat N."/>
            <person name="Buell C.R."/>
        </authorList>
    </citation>
    <scope>NUCLEOTIDE SEQUENCE</scope>
    <source>
        <strain evidence="3">DAOM:BR144</strain>
    </source>
</reference>
<reference evidence="2" key="3">
    <citation type="submission" date="2015-02" db="UniProtKB">
        <authorList>
            <consortium name="EnsemblProtists"/>
        </authorList>
    </citation>
    <scope>IDENTIFICATION</scope>
    <source>
        <strain evidence="2">DAOM BR144</strain>
    </source>
</reference>
<dbReference type="HOGENOM" id="CLU_2404353_0_0_1"/>
<dbReference type="EnsemblProtists" id="PYU1_T010980">
    <property type="protein sequence ID" value="PYU1_T010980"/>
    <property type="gene ID" value="PYU1_G010957"/>
</dbReference>
<name>K3X181_GLOUD</name>
<sequence>MELRNRNVGGRRDVDGRLHDVSLGPTIYAGERYSKMSERLKRQKKNAVDVEGTANRLLAPRFIGFVVAMAMVLILFLFLQYQASRKRNKYKGV</sequence>
<keyword evidence="3" id="KW-1185">Reference proteome</keyword>
<evidence type="ECO:0000256" key="1">
    <source>
        <dbReference type="SAM" id="Phobius"/>
    </source>
</evidence>
<proteinExistence type="predicted"/>
<evidence type="ECO:0000313" key="2">
    <source>
        <dbReference type="EnsemblProtists" id="PYU1_T010980"/>
    </source>
</evidence>